<evidence type="ECO:0000313" key="2">
    <source>
        <dbReference type="Proteomes" id="UP001055072"/>
    </source>
</evidence>
<keyword evidence="1" id="KW-0378">Hydrolase</keyword>
<dbReference type="Proteomes" id="UP001055072">
    <property type="component" value="Unassembled WGS sequence"/>
</dbReference>
<sequence>MAAPADERSLATGDELLVPPTPARFDGPASSLADSSKHTSFVGSPLVEPMLLATDDPANYNEKIPDVHRQRRKRWSIFTLVGVVTAVVIALAIALPVTLAHHDGHGALDSGSSSSGSSGSGSGPNSGSPTGAVTGGNGSQVFTEGGATFTYVNNLGGFWVDDPKNPFNNSARAQSYTPSLDEPWVWGQDLIRGVNLGGWLITEPFIVPALYEKYQNTTPQAVDEWTLSIAMRNDTSDGGGIGQLEDHYKTFITEQDFAEIAGAGLNWVRLPVPYWAIEVWPGEPFLPNTAWKYALRALRWARFAFPGSQNGLNHSGRLGTINFLNGPMGVANAQRAMEYIRVITEFISQPEYEPVVQAFGMINEPLMGIIGRDALNSFYLEVYNMIRNITGVGKGPSLVMHDGFQGLGPWKGFMMGADRLVLDTHPYIAFGGGLDQPLDHWPPAACQAFQTNQSNIDFGPTITGEFSAAVNDCGKWLKNVGAAASFPDCTVWDDYRRWTQDMKDGVKEFVMASMDAMHMPGYMFWTWKIGNSSITGIPSAPMWSYQLGLENGWMPIDPRDAEGTCISLNIAFGVNFTGQFPAWQTGGADAGVLQPSATSTIEAYPPTLSNAMNANPTLLPFYTDVSANPTLPATTFFGATVSAGDGWADPQDTLFAPAPVPGCIYPDAWNAPQESTAFLCGATTVAATNTASPP</sequence>
<proteinExistence type="predicted"/>
<keyword evidence="2" id="KW-1185">Reference proteome</keyword>
<comment type="caution">
    <text evidence="1">The sequence shown here is derived from an EMBL/GenBank/DDBJ whole genome shotgun (WGS) entry which is preliminary data.</text>
</comment>
<dbReference type="EMBL" id="MU274903">
    <property type="protein sequence ID" value="KAI0092907.1"/>
    <property type="molecule type" value="Genomic_DNA"/>
</dbReference>
<gene>
    <name evidence="1" type="ORF">BDY19DRAFT_1025057</name>
</gene>
<reference evidence="1" key="1">
    <citation type="journal article" date="2021" name="Environ. Microbiol.">
        <title>Gene family expansions and transcriptome signatures uncover fungal adaptations to wood decay.</title>
        <authorList>
            <person name="Hage H."/>
            <person name="Miyauchi S."/>
            <person name="Viragh M."/>
            <person name="Drula E."/>
            <person name="Min B."/>
            <person name="Chaduli D."/>
            <person name="Navarro D."/>
            <person name="Favel A."/>
            <person name="Norest M."/>
            <person name="Lesage-Meessen L."/>
            <person name="Balint B."/>
            <person name="Merenyi Z."/>
            <person name="de Eugenio L."/>
            <person name="Morin E."/>
            <person name="Martinez A.T."/>
            <person name="Baldrian P."/>
            <person name="Stursova M."/>
            <person name="Martinez M.J."/>
            <person name="Novotny C."/>
            <person name="Magnuson J.K."/>
            <person name="Spatafora J.W."/>
            <person name="Maurice S."/>
            <person name="Pangilinan J."/>
            <person name="Andreopoulos W."/>
            <person name="LaButti K."/>
            <person name="Hundley H."/>
            <person name="Na H."/>
            <person name="Kuo A."/>
            <person name="Barry K."/>
            <person name="Lipzen A."/>
            <person name="Henrissat B."/>
            <person name="Riley R."/>
            <person name="Ahrendt S."/>
            <person name="Nagy L.G."/>
            <person name="Grigoriev I.V."/>
            <person name="Martin F."/>
            <person name="Rosso M.N."/>
        </authorList>
    </citation>
    <scope>NUCLEOTIDE SEQUENCE</scope>
    <source>
        <strain evidence="1">CBS 384.51</strain>
    </source>
</reference>
<accession>A0ACB8UEZ2</accession>
<protein>
    <submittedName>
        <fullName evidence="1">Glycoside hydrolase superfamily</fullName>
    </submittedName>
</protein>
<name>A0ACB8UEZ2_9APHY</name>
<organism evidence="1 2">
    <name type="scientific">Irpex rosettiformis</name>
    <dbReference type="NCBI Taxonomy" id="378272"/>
    <lineage>
        <taxon>Eukaryota</taxon>
        <taxon>Fungi</taxon>
        <taxon>Dikarya</taxon>
        <taxon>Basidiomycota</taxon>
        <taxon>Agaricomycotina</taxon>
        <taxon>Agaricomycetes</taxon>
        <taxon>Polyporales</taxon>
        <taxon>Irpicaceae</taxon>
        <taxon>Irpex</taxon>
    </lineage>
</organism>
<evidence type="ECO:0000313" key="1">
    <source>
        <dbReference type="EMBL" id="KAI0092907.1"/>
    </source>
</evidence>